<accession>A0AB36K311</accession>
<feature type="non-terminal residue" evidence="1">
    <location>
        <position position="360"/>
    </location>
</feature>
<organism evidence="1 2">
    <name type="scientific">Salinivibrio kushneri</name>
    <dbReference type="NCBI Taxonomy" id="1908198"/>
    <lineage>
        <taxon>Bacteria</taxon>
        <taxon>Pseudomonadati</taxon>
        <taxon>Pseudomonadota</taxon>
        <taxon>Gammaproteobacteria</taxon>
        <taxon>Vibrionales</taxon>
        <taxon>Vibrionaceae</taxon>
        <taxon>Salinivibrio</taxon>
    </lineage>
</organism>
<dbReference type="Proteomes" id="UP000188726">
    <property type="component" value="Unassembled WGS sequence"/>
</dbReference>
<dbReference type="RefSeq" id="WP_131825670.1">
    <property type="nucleotide sequence ID" value="NZ_MUEO01000060.1"/>
</dbReference>
<proteinExistence type="predicted"/>
<reference evidence="1 2" key="1">
    <citation type="journal article" date="2017" name="Genome Announc.">
        <title>Draft Genome Sequences of Salinivibrio proteolyticus, Salinivibrio sharmensis, Salinivibrio siamensis, Salinivibrio costicola subsp. alcaliphilus, Salinivibrio costicola subsp. vallismortis, and 29 New Isolates Belonging to the Genus Salinivibrio.</title>
        <authorList>
            <person name="Lopez-Hermoso C."/>
            <person name="de la Haba R.R."/>
            <person name="Sanchez-Porro C."/>
            <person name="Bayliss S.C."/>
            <person name="Feil E.J."/>
            <person name="Ventosa A."/>
        </authorList>
    </citation>
    <scope>NUCLEOTIDE SEQUENCE [LARGE SCALE GENOMIC DNA]</scope>
    <source>
        <strain evidence="1 2">IC202</strain>
    </source>
</reference>
<sequence length="360" mass="41374">MAKNYIDYSNCWHQISALLEMARSPTTLHHSNVYTFEQHQEALALGKFLAESSLTTPPLTKENVSKLLNGQLKWERDGTFISIKSDVTVEFLERAGLIIFEADWITITCNLDTDITDSVHKSLHGIIDTLLSLRGISFGDNGYKKPELKNRNSLWSSKPEYKYISNEKIEKREDGYVYSGNEFHITPLVSSYIWRALLEVKTSYSEAFSSWILIMRATHTIAVPIVKALVSNIEWDIFNSELNSHLQNIVKPPNPYLNFYYNSNFVSCAINYIPTIHIGSSTGSERNQSRTIKNKNDILKKSDLEGKESHIKNDFQCIDDSMNHKLNDIEIGDFYRRVIHFYLNEKVFISSNHVTIYPEA</sequence>
<gene>
    <name evidence="1" type="ORF">BZG09_15730</name>
</gene>
<evidence type="ECO:0000313" key="1">
    <source>
        <dbReference type="EMBL" id="OOE41391.1"/>
    </source>
</evidence>
<comment type="caution">
    <text evidence="1">The sequence shown here is derived from an EMBL/GenBank/DDBJ whole genome shotgun (WGS) entry which is preliminary data.</text>
</comment>
<dbReference type="PROSITE" id="PS00018">
    <property type="entry name" value="EF_HAND_1"/>
    <property type="match status" value="1"/>
</dbReference>
<dbReference type="EMBL" id="MUEO01000060">
    <property type="protein sequence ID" value="OOE41391.1"/>
    <property type="molecule type" value="Genomic_DNA"/>
</dbReference>
<protein>
    <submittedName>
        <fullName evidence="1">Uncharacterized protein</fullName>
    </submittedName>
</protein>
<evidence type="ECO:0000313" key="2">
    <source>
        <dbReference type="Proteomes" id="UP000188726"/>
    </source>
</evidence>
<dbReference type="InterPro" id="IPR018247">
    <property type="entry name" value="EF_Hand_1_Ca_BS"/>
</dbReference>
<name>A0AB36K311_9GAMM</name>
<dbReference type="AlphaFoldDB" id="A0AB36K311"/>